<dbReference type="Pfam" id="PF00127">
    <property type="entry name" value="Copper-bind"/>
    <property type="match status" value="1"/>
</dbReference>
<name>A0ABV7A5B5_9BACI</name>
<feature type="domain" description="Blue (type 1) copper" evidence="5">
    <location>
        <begin position="7"/>
        <end position="109"/>
    </location>
</feature>
<dbReference type="InterPro" id="IPR000923">
    <property type="entry name" value="BlueCu_1"/>
</dbReference>
<dbReference type="RefSeq" id="WP_390304621.1">
    <property type="nucleotide sequence ID" value="NZ_JBHRRZ010000012.1"/>
</dbReference>
<sequence length="112" mass="12343">MSSNNLVVQAEEYSFSPTHTAIMAGEEVTITLENIGEVEHDLQIKELKADMMVRETSYNHQNSNNDIHVHTMPGDKQAISFIPVTPGKYSYVCKIPGHAEAGMIGVIEVLSL</sequence>
<organism evidence="6 7">
    <name type="scientific">Virgibacillus sediminis</name>
    <dbReference type="NCBI Taxonomy" id="202260"/>
    <lineage>
        <taxon>Bacteria</taxon>
        <taxon>Bacillati</taxon>
        <taxon>Bacillota</taxon>
        <taxon>Bacilli</taxon>
        <taxon>Bacillales</taxon>
        <taxon>Bacillaceae</taxon>
        <taxon>Virgibacillus</taxon>
    </lineage>
</organism>
<dbReference type="Proteomes" id="UP001595387">
    <property type="component" value="Unassembled WGS sequence"/>
</dbReference>
<dbReference type="PANTHER" id="PTHR38439:SF3">
    <property type="entry name" value="COPPER-RESISTANT CUPROPROTEIN COPI"/>
    <property type="match status" value="1"/>
</dbReference>
<dbReference type="Gene3D" id="2.60.40.420">
    <property type="entry name" value="Cupredoxins - blue copper proteins"/>
    <property type="match status" value="1"/>
</dbReference>
<evidence type="ECO:0000256" key="3">
    <source>
        <dbReference type="ARBA" id="ARBA00022982"/>
    </source>
</evidence>
<keyword evidence="2" id="KW-0479">Metal-binding</keyword>
<evidence type="ECO:0000256" key="4">
    <source>
        <dbReference type="ARBA" id="ARBA00023008"/>
    </source>
</evidence>
<proteinExistence type="predicted"/>
<accession>A0ABV7A5B5</accession>
<gene>
    <name evidence="6" type="ORF">ACFODW_06940</name>
</gene>
<evidence type="ECO:0000313" key="6">
    <source>
        <dbReference type="EMBL" id="MFC2948078.1"/>
    </source>
</evidence>
<protein>
    <submittedName>
        <fullName evidence="6">Plastocyanin/azurin family copper-binding protein</fullName>
    </submittedName>
</protein>
<keyword evidence="7" id="KW-1185">Reference proteome</keyword>
<dbReference type="InterPro" id="IPR033138">
    <property type="entry name" value="Cu_oxidase_CS"/>
</dbReference>
<keyword evidence="4" id="KW-0186">Copper</keyword>
<dbReference type="PROSITE" id="PS00196">
    <property type="entry name" value="COPPER_BLUE"/>
    <property type="match status" value="1"/>
</dbReference>
<evidence type="ECO:0000313" key="7">
    <source>
        <dbReference type="Proteomes" id="UP001595387"/>
    </source>
</evidence>
<dbReference type="EMBL" id="JBHRRZ010000012">
    <property type="protein sequence ID" value="MFC2948078.1"/>
    <property type="molecule type" value="Genomic_DNA"/>
</dbReference>
<evidence type="ECO:0000256" key="1">
    <source>
        <dbReference type="ARBA" id="ARBA00022448"/>
    </source>
</evidence>
<keyword evidence="1" id="KW-0813">Transport</keyword>
<comment type="caution">
    <text evidence="6">The sequence shown here is derived from an EMBL/GenBank/DDBJ whole genome shotgun (WGS) entry which is preliminary data.</text>
</comment>
<reference evidence="7" key="1">
    <citation type="journal article" date="2019" name="Int. J. Syst. Evol. Microbiol.">
        <title>The Global Catalogue of Microorganisms (GCM) 10K type strain sequencing project: providing services to taxonomists for standard genome sequencing and annotation.</title>
        <authorList>
            <consortium name="The Broad Institute Genomics Platform"/>
            <consortium name="The Broad Institute Genome Sequencing Center for Infectious Disease"/>
            <person name="Wu L."/>
            <person name="Ma J."/>
        </authorList>
    </citation>
    <scope>NUCLEOTIDE SEQUENCE [LARGE SCALE GENOMIC DNA]</scope>
    <source>
        <strain evidence="7">KCTC 13193</strain>
    </source>
</reference>
<dbReference type="SUPFAM" id="SSF49503">
    <property type="entry name" value="Cupredoxins"/>
    <property type="match status" value="1"/>
</dbReference>
<dbReference type="PROSITE" id="PS00079">
    <property type="entry name" value="MULTICOPPER_OXIDASE1"/>
    <property type="match status" value="1"/>
</dbReference>
<dbReference type="InterPro" id="IPR008972">
    <property type="entry name" value="Cupredoxin"/>
</dbReference>
<evidence type="ECO:0000259" key="5">
    <source>
        <dbReference type="Pfam" id="PF00127"/>
    </source>
</evidence>
<dbReference type="InterPro" id="IPR050845">
    <property type="entry name" value="Cu-binding_ET"/>
</dbReference>
<dbReference type="PANTHER" id="PTHR38439">
    <property type="entry name" value="AURACYANIN-B"/>
    <property type="match status" value="1"/>
</dbReference>
<keyword evidence="3" id="KW-0249">Electron transport</keyword>
<evidence type="ECO:0000256" key="2">
    <source>
        <dbReference type="ARBA" id="ARBA00022723"/>
    </source>
</evidence>
<dbReference type="InterPro" id="IPR028871">
    <property type="entry name" value="BlueCu_1_BS"/>
</dbReference>